<dbReference type="AlphaFoldDB" id="A0A5K7SE23"/>
<keyword evidence="4 9" id="KW-0521">NADP</keyword>
<protein>
    <recommendedName>
        <fullName evidence="8 9">Glutamyl-tRNA reductase</fullName>
        <shortName evidence="9">GluTR</shortName>
        <ecNumber evidence="3 9">1.2.1.70</ecNumber>
    </recommendedName>
</protein>
<dbReference type="CDD" id="cd05213">
    <property type="entry name" value="NAD_bind_Glutamyl_tRNA_reduct"/>
    <property type="match status" value="1"/>
</dbReference>
<keyword evidence="19" id="KW-1185">Reference proteome</keyword>
<name>A0A5K7SE23_9BACT</name>
<evidence type="ECO:0000256" key="5">
    <source>
        <dbReference type="ARBA" id="ARBA00023002"/>
    </source>
</evidence>
<dbReference type="PANTHER" id="PTHR43013:SF1">
    <property type="entry name" value="GLUTAMYL-TRNA REDUCTASE"/>
    <property type="match status" value="1"/>
</dbReference>
<dbReference type="InterPro" id="IPR036291">
    <property type="entry name" value="NAD(P)-bd_dom_sf"/>
</dbReference>
<evidence type="ECO:0000256" key="4">
    <source>
        <dbReference type="ARBA" id="ARBA00022857"/>
    </source>
</evidence>
<dbReference type="GO" id="GO:0008883">
    <property type="term" value="F:glutamyl-tRNA reductase activity"/>
    <property type="evidence" value="ECO:0007669"/>
    <property type="project" value="UniProtKB-UniRule"/>
</dbReference>
<dbReference type="InterPro" id="IPR018214">
    <property type="entry name" value="GluRdtase_CS"/>
</dbReference>
<sequence length="417" mass="46630">MIGVIGISYKTAPLEIRELFSFPKDEIVPFSELLQQETDIADLVLISTCNRTEIYFSQDKHDNQTAFELIYEAIKKFKGITDHCWQYFYHRSNAGAVRHLFEVVSGLDSLIIGEDQIIGQVKEAYITCTELALTDAVLMRLFQKSFEAGKRVRTETGIKLGITSVSSAAVEMCVNLLNGVADKSVLLVGAGETGNLALQNIHKKGVKQIGVANRTIEKAEKTAAKYNGMTISFDTFGKYLHGFDIVMIATSSATPVITAEMVKQNQLVRPGHKQVYIDLSVPRNIETSVAELENVEVLGVDDLQEIVKQTTENKKESAAKAHLILDEVVADFSEWLASRSLRPAISTITANFQAINQEELSTYRKVNTPEMQEIVDDYAQHLTQRYTRLLIKNLKNLTDNGKNIDSLKIINDLFKFD</sequence>
<evidence type="ECO:0000256" key="6">
    <source>
        <dbReference type="ARBA" id="ARBA00023244"/>
    </source>
</evidence>
<feature type="binding site" evidence="9 11">
    <location>
        <position position="120"/>
    </location>
    <ligand>
        <name>substrate</name>
    </ligand>
</feature>
<dbReference type="Pfam" id="PF05201">
    <property type="entry name" value="GlutR_N"/>
    <property type="match status" value="1"/>
</dbReference>
<evidence type="ECO:0000256" key="10">
    <source>
        <dbReference type="PIRSR" id="PIRSR000445-1"/>
    </source>
</evidence>
<comment type="subunit">
    <text evidence="9">Homodimer.</text>
</comment>
<reference evidence="18" key="1">
    <citation type="journal article" date="2020" name="Int. J. Syst. Evol. Microbiol.">
        <title>Aquipluma nitroreducens gen. nov. sp. nov., a novel facultatively anaerobic bacterium isolated from a freshwater lake.</title>
        <authorList>
            <person name="Watanabe M."/>
            <person name="Kojima H."/>
            <person name="Fukui M."/>
        </authorList>
    </citation>
    <scope>NUCLEOTIDE SEQUENCE</scope>
    <source>
        <strain evidence="18">MeG22</strain>
    </source>
</reference>
<feature type="binding site" evidence="9 12">
    <location>
        <begin position="189"/>
        <end position="194"/>
    </location>
    <ligand>
        <name>NADP(+)</name>
        <dbReference type="ChEBI" id="CHEBI:58349"/>
    </ligand>
</feature>
<dbReference type="EMBL" id="AP018694">
    <property type="protein sequence ID" value="BBE19739.1"/>
    <property type="molecule type" value="Genomic_DNA"/>
</dbReference>
<evidence type="ECO:0000256" key="12">
    <source>
        <dbReference type="PIRSR" id="PIRSR000445-3"/>
    </source>
</evidence>
<keyword evidence="6 9" id="KW-0627">Porphyrin biosynthesis</keyword>
<feature type="binding site" evidence="9 11">
    <location>
        <position position="109"/>
    </location>
    <ligand>
        <name>substrate</name>
    </ligand>
</feature>
<dbReference type="Pfam" id="PF00745">
    <property type="entry name" value="GlutR_dimer"/>
    <property type="match status" value="1"/>
</dbReference>
<dbReference type="InterPro" id="IPR015896">
    <property type="entry name" value="4pyrrol_synth_GluRdtase_dimer"/>
</dbReference>
<feature type="domain" description="Tetrapyrrole biosynthesis glutamyl-tRNA reductase dimerisation" evidence="15">
    <location>
        <begin position="320"/>
        <end position="415"/>
    </location>
</feature>
<dbReference type="KEGG" id="anf:AQPE_3927"/>
<comment type="domain">
    <text evidence="9">Possesses an unusual extended V-shaped dimeric structure with each monomer consisting of three distinct domains arranged along a curved 'spinal' alpha-helix. The N-terminal catalytic domain specifically recognizes the glutamate moiety of the substrate. The second domain is the NADPH-binding domain, and the third C-terminal domain is responsible for dimerization.</text>
</comment>
<accession>A0A5K7SE23</accession>
<dbReference type="Gene3D" id="3.30.460.30">
    <property type="entry name" value="Glutamyl-tRNA reductase, N-terminal domain"/>
    <property type="match status" value="1"/>
</dbReference>
<dbReference type="UniPathway" id="UPA00251">
    <property type="reaction ID" value="UER00316"/>
</dbReference>
<dbReference type="NCBIfam" id="TIGR01035">
    <property type="entry name" value="hemA"/>
    <property type="match status" value="1"/>
</dbReference>
<proteinExistence type="inferred from homology"/>
<dbReference type="InterPro" id="IPR000343">
    <property type="entry name" value="4pyrrol_synth_GluRdtase"/>
</dbReference>
<dbReference type="GO" id="GO:0019353">
    <property type="term" value="P:protoporphyrinogen IX biosynthetic process from glutamate"/>
    <property type="evidence" value="ECO:0007669"/>
    <property type="project" value="TreeGrafter"/>
</dbReference>
<evidence type="ECO:0000259" key="17">
    <source>
        <dbReference type="Pfam" id="PF05201"/>
    </source>
</evidence>
<gene>
    <name evidence="9" type="primary">hemA</name>
    <name evidence="18" type="ORF">AQPE_3927</name>
</gene>
<dbReference type="GO" id="GO:0050661">
    <property type="term" value="F:NADP binding"/>
    <property type="evidence" value="ECO:0007669"/>
    <property type="project" value="InterPro"/>
</dbReference>
<dbReference type="HAMAP" id="MF_00087">
    <property type="entry name" value="Glu_tRNA_reductase"/>
    <property type="match status" value="1"/>
</dbReference>
<dbReference type="PIRSF" id="PIRSF000445">
    <property type="entry name" value="4pyrrol_synth_GluRdtase"/>
    <property type="match status" value="1"/>
</dbReference>
<comment type="catalytic activity">
    <reaction evidence="7 9 14">
        <text>(S)-4-amino-5-oxopentanoate + tRNA(Glu) + NADP(+) = L-glutamyl-tRNA(Glu) + NADPH + H(+)</text>
        <dbReference type="Rhea" id="RHEA:12344"/>
        <dbReference type="Rhea" id="RHEA-COMP:9663"/>
        <dbReference type="Rhea" id="RHEA-COMP:9680"/>
        <dbReference type="ChEBI" id="CHEBI:15378"/>
        <dbReference type="ChEBI" id="CHEBI:57501"/>
        <dbReference type="ChEBI" id="CHEBI:57783"/>
        <dbReference type="ChEBI" id="CHEBI:58349"/>
        <dbReference type="ChEBI" id="CHEBI:78442"/>
        <dbReference type="ChEBI" id="CHEBI:78520"/>
        <dbReference type="EC" id="1.2.1.70"/>
    </reaction>
</comment>
<comment type="function">
    <text evidence="9">Catalyzes the NADPH-dependent reduction of glutamyl-tRNA(Glu) to glutamate 1-semialdehyde (GSA).</text>
</comment>
<evidence type="ECO:0000256" key="13">
    <source>
        <dbReference type="PIRSR" id="PIRSR000445-4"/>
    </source>
</evidence>
<dbReference type="InterPro" id="IPR015895">
    <property type="entry name" value="4pyrrol_synth_GluRdtase_N"/>
</dbReference>
<dbReference type="FunFam" id="3.30.460.30:FF:000001">
    <property type="entry name" value="Glutamyl-tRNA reductase"/>
    <property type="match status" value="1"/>
</dbReference>
<evidence type="ECO:0000256" key="14">
    <source>
        <dbReference type="RuleBase" id="RU000584"/>
    </source>
</evidence>
<dbReference type="InterPro" id="IPR036343">
    <property type="entry name" value="GluRdtase_N_sf"/>
</dbReference>
<dbReference type="SUPFAM" id="SSF51735">
    <property type="entry name" value="NAD(P)-binding Rossmann-fold domains"/>
    <property type="match status" value="1"/>
</dbReference>
<keyword evidence="5 9" id="KW-0560">Oxidoreductase</keyword>
<feature type="domain" description="Quinate/shikimate 5-dehydrogenase/glutamyl-tRNA reductase" evidence="16">
    <location>
        <begin position="177"/>
        <end position="306"/>
    </location>
</feature>
<evidence type="ECO:0000313" key="19">
    <source>
        <dbReference type="Proteomes" id="UP001193389"/>
    </source>
</evidence>
<evidence type="ECO:0000256" key="1">
    <source>
        <dbReference type="ARBA" id="ARBA00005059"/>
    </source>
</evidence>
<comment type="miscellaneous">
    <text evidence="9">During catalysis, the active site Cys acts as a nucleophile attacking the alpha-carbonyl group of tRNA-bound glutamate with the formation of a thioester intermediate between enzyme and glutamate, and the concomitant release of tRNA(Glu). The thioester intermediate is finally reduced by direct hydride transfer from NADPH, to form the product GSA.</text>
</comment>
<comment type="similarity">
    <text evidence="2 9 14">Belongs to the glutamyl-tRNA reductase family.</text>
</comment>
<feature type="binding site" evidence="9 11">
    <location>
        <begin position="48"/>
        <end position="51"/>
    </location>
    <ligand>
        <name>substrate</name>
    </ligand>
</feature>
<evidence type="ECO:0000256" key="8">
    <source>
        <dbReference type="ARBA" id="ARBA00068659"/>
    </source>
</evidence>
<dbReference type="FunFam" id="3.40.50.720:FF:000031">
    <property type="entry name" value="Glutamyl-tRNA reductase"/>
    <property type="match status" value="1"/>
</dbReference>
<evidence type="ECO:0000256" key="7">
    <source>
        <dbReference type="ARBA" id="ARBA00047464"/>
    </source>
</evidence>
<evidence type="ECO:0000259" key="15">
    <source>
        <dbReference type="Pfam" id="PF00745"/>
    </source>
</evidence>
<dbReference type="PROSITE" id="PS00747">
    <property type="entry name" value="GLUTR"/>
    <property type="match status" value="1"/>
</dbReference>
<feature type="domain" description="Glutamyl-tRNA reductase N-terminal" evidence="17">
    <location>
        <begin position="5"/>
        <end position="156"/>
    </location>
</feature>
<evidence type="ECO:0000256" key="3">
    <source>
        <dbReference type="ARBA" id="ARBA00012970"/>
    </source>
</evidence>
<feature type="active site" description="Nucleophile" evidence="9 10">
    <location>
        <position position="49"/>
    </location>
</feature>
<dbReference type="RefSeq" id="WP_318347962.1">
    <property type="nucleotide sequence ID" value="NZ_AP018694.1"/>
</dbReference>
<evidence type="ECO:0000259" key="16">
    <source>
        <dbReference type="Pfam" id="PF01488"/>
    </source>
</evidence>
<dbReference type="SUPFAM" id="SSF69075">
    <property type="entry name" value="Glutamyl tRNA-reductase dimerization domain"/>
    <property type="match status" value="1"/>
</dbReference>
<feature type="binding site" evidence="9 11">
    <location>
        <begin position="114"/>
        <end position="116"/>
    </location>
    <ligand>
        <name>substrate</name>
    </ligand>
</feature>
<evidence type="ECO:0000256" key="9">
    <source>
        <dbReference type="HAMAP-Rule" id="MF_00087"/>
    </source>
</evidence>
<dbReference type="EC" id="1.2.1.70" evidence="3 9"/>
<organism evidence="18 19">
    <name type="scientific">Aquipluma nitroreducens</name>
    <dbReference type="NCBI Taxonomy" id="2010828"/>
    <lineage>
        <taxon>Bacteria</taxon>
        <taxon>Pseudomonadati</taxon>
        <taxon>Bacteroidota</taxon>
        <taxon>Bacteroidia</taxon>
        <taxon>Marinilabiliales</taxon>
        <taxon>Prolixibacteraceae</taxon>
        <taxon>Aquipluma</taxon>
    </lineage>
</organism>
<comment type="pathway">
    <text evidence="1 9 14">Porphyrin-containing compound metabolism; protoporphyrin-IX biosynthesis; 5-aminolevulinate from L-glutamyl-tRNA(Glu): step 1/2.</text>
</comment>
<dbReference type="SUPFAM" id="SSF69742">
    <property type="entry name" value="Glutamyl tRNA-reductase catalytic, N-terminal domain"/>
    <property type="match status" value="1"/>
</dbReference>
<dbReference type="InterPro" id="IPR036453">
    <property type="entry name" value="GluRdtase_dimer_dom_sf"/>
</dbReference>
<dbReference type="InterPro" id="IPR006151">
    <property type="entry name" value="Shikm_DH/Glu-tRNA_Rdtase"/>
</dbReference>
<evidence type="ECO:0000256" key="11">
    <source>
        <dbReference type="PIRSR" id="PIRSR000445-2"/>
    </source>
</evidence>
<dbReference type="Proteomes" id="UP001193389">
    <property type="component" value="Chromosome"/>
</dbReference>
<dbReference type="Pfam" id="PF01488">
    <property type="entry name" value="Shikimate_DH"/>
    <property type="match status" value="1"/>
</dbReference>
<feature type="site" description="Important for activity" evidence="9 13">
    <location>
        <position position="99"/>
    </location>
</feature>
<dbReference type="PANTHER" id="PTHR43013">
    <property type="entry name" value="GLUTAMYL-TRNA REDUCTASE"/>
    <property type="match status" value="1"/>
</dbReference>
<dbReference type="Gene3D" id="3.40.50.720">
    <property type="entry name" value="NAD(P)-binding Rossmann-like Domain"/>
    <property type="match status" value="1"/>
</dbReference>
<evidence type="ECO:0000313" key="18">
    <source>
        <dbReference type="EMBL" id="BBE19739.1"/>
    </source>
</evidence>
<evidence type="ECO:0000256" key="2">
    <source>
        <dbReference type="ARBA" id="ARBA00005916"/>
    </source>
</evidence>